<evidence type="ECO:0000256" key="3">
    <source>
        <dbReference type="ARBA" id="ARBA00004496"/>
    </source>
</evidence>
<evidence type="ECO:0000256" key="7">
    <source>
        <dbReference type="ARBA" id="ARBA00023136"/>
    </source>
</evidence>
<accession>A0A6J0C8T5</accession>
<comment type="subcellular location">
    <subcellularLocation>
        <location evidence="3">Cytoplasm</location>
    </subcellularLocation>
    <subcellularLocation>
        <location evidence="2">Lysosome</location>
    </subcellularLocation>
    <subcellularLocation>
        <location evidence="1">Membrane</location>
        <topology evidence="1">Multi-pass membrane protein</topology>
    </subcellularLocation>
</comment>
<dbReference type="PROSITE" id="PS01346">
    <property type="entry name" value="CLAUDIN"/>
    <property type="match status" value="1"/>
</dbReference>
<dbReference type="KEGG" id="nlo:107227208"/>
<evidence type="ECO:0000256" key="5">
    <source>
        <dbReference type="ARBA" id="ARBA00022692"/>
    </source>
</evidence>
<dbReference type="GO" id="GO:0006979">
    <property type="term" value="P:response to oxidative stress"/>
    <property type="evidence" value="ECO:0007669"/>
    <property type="project" value="TreeGrafter"/>
</dbReference>
<dbReference type="InterPro" id="IPR006571">
    <property type="entry name" value="TLDc_dom"/>
</dbReference>
<keyword evidence="8" id="KW-0458">Lysosome</keyword>
<gene>
    <name evidence="14" type="primary">LOC107227208</name>
</gene>
<evidence type="ECO:0000256" key="9">
    <source>
        <dbReference type="ARBA" id="ARBA00039594"/>
    </source>
</evidence>
<dbReference type="AlphaFoldDB" id="A0A6J0C8T5"/>
<evidence type="ECO:0000256" key="10">
    <source>
        <dbReference type="ARBA" id="ARBA00041780"/>
    </source>
</evidence>
<keyword evidence="5" id="KW-0812">Transmembrane</keyword>
<dbReference type="RefSeq" id="XP_015523771.1">
    <property type="nucleotide sequence ID" value="XM_015668285.2"/>
</dbReference>
<dbReference type="Proteomes" id="UP000829291">
    <property type="component" value="Chromosome 6"/>
</dbReference>
<keyword evidence="7" id="KW-0472">Membrane</keyword>
<reference evidence="14" key="1">
    <citation type="submission" date="2025-08" db="UniProtKB">
        <authorList>
            <consortium name="RefSeq"/>
        </authorList>
    </citation>
    <scope>IDENTIFICATION</scope>
    <source>
        <tissue evidence="14">Thorax and Abdomen</tissue>
    </source>
</reference>
<dbReference type="GeneID" id="107227208"/>
<dbReference type="GO" id="GO:0005764">
    <property type="term" value="C:lysosome"/>
    <property type="evidence" value="ECO:0007669"/>
    <property type="project" value="UniProtKB-SubCell"/>
</dbReference>
<dbReference type="SMART" id="SM00584">
    <property type="entry name" value="TLDc"/>
    <property type="match status" value="1"/>
</dbReference>
<evidence type="ECO:0000256" key="8">
    <source>
        <dbReference type="ARBA" id="ARBA00023228"/>
    </source>
</evidence>
<keyword evidence="4" id="KW-0963">Cytoplasm</keyword>
<dbReference type="GO" id="GO:0016020">
    <property type="term" value="C:membrane"/>
    <property type="evidence" value="ECO:0007669"/>
    <property type="project" value="UniProtKB-SubCell"/>
</dbReference>
<keyword evidence="13" id="KW-1185">Reference proteome</keyword>
<dbReference type="GO" id="GO:0005634">
    <property type="term" value="C:nucleus"/>
    <property type="evidence" value="ECO:0007669"/>
    <property type="project" value="TreeGrafter"/>
</dbReference>
<dbReference type="PANTHER" id="PTHR23354:SF131">
    <property type="entry name" value="MTOR-ASSOCIATED PROTEIN MEAK7"/>
    <property type="match status" value="1"/>
</dbReference>
<evidence type="ECO:0000256" key="4">
    <source>
        <dbReference type="ARBA" id="ARBA00022490"/>
    </source>
</evidence>
<name>A0A6J0C8T5_NEOLC</name>
<dbReference type="PANTHER" id="PTHR23354">
    <property type="entry name" value="NUCLEOLAR PROTEIN 7/ESTROGEN RECEPTOR COACTIVATOR-RELATED"/>
    <property type="match status" value="1"/>
</dbReference>
<proteinExistence type="predicted"/>
<evidence type="ECO:0000256" key="6">
    <source>
        <dbReference type="ARBA" id="ARBA00022989"/>
    </source>
</evidence>
<evidence type="ECO:0000313" key="14">
    <source>
        <dbReference type="RefSeq" id="XP_015523771.1"/>
    </source>
</evidence>
<evidence type="ECO:0000256" key="2">
    <source>
        <dbReference type="ARBA" id="ARBA00004371"/>
    </source>
</evidence>
<evidence type="ECO:0000259" key="12">
    <source>
        <dbReference type="PROSITE" id="PS51886"/>
    </source>
</evidence>
<dbReference type="OrthoDB" id="289228at2759"/>
<dbReference type="InParanoid" id="A0A6J0C8T5"/>
<evidence type="ECO:0000256" key="1">
    <source>
        <dbReference type="ARBA" id="ARBA00004141"/>
    </source>
</evidence>
<feature type="domain" description="TLDc" evidence="12">
    <location>
        <begin position="233"/>
        <end position="400"/>
    </location>
</feature>
<organism evidence="14">
    <name type="scientific">Neodiprion lecontei</name>
    <name type="common">Redheaded pine sawfly</name>
    <dbReference type="NCBI Taxonomy" id="441921"/>
    <lineage>
        <taxon>Eukaryota</taxon>
        <taxon>Metazoa</taxon>
        <taxon>Ecdysozoa</taxon>
        <taxon>Arthropoda</taxon>
        <taxon>Hexapoda</taxon>
        <taxon>Insecta</taxon>
        <taxon>Pterygota</taxon>
        <taxon>Neoptera</taxon>
        <taxon>Endopterygota</taxon>
        <taxon>Hymenoptera</taxon>
        <taxon>Tenthredinoidea</taxon>
        <taxon>Diprionidae</taxon>
        <taxon>Diprioninae</taxon>
        <taxon>Neodiprion</taxon>
    </lineage>
</organism>
<dbReference type="InterPro" id="IPR017974">
    <property type="entry name" value="Claudin_CS"/>
</dbReference>
<sequence length="450" mass="50719">MGHGTSRSSQSGNILSAEEQSLVENLFKSMSRSSGSIKREDVFKHWSTHLDDYLLQFVVKFLCHEPGKKLSAINGENFGRLYVFAVRGSADERATLIFKGFSENEQKYEIPKACFLQYVEATVNSYLRLQKNSGNPHYNSWSLIGCAINTRRINLYSQSLCEGLGNNEDIITSDELENWFSQAANFKSIQSHVFKNLFLISQKKGDKNTSLKINDLNLMPVCRGLENIPHFPSILGLSDVLFLNLSLPHELRNEWRFLFSSQIHGESFSTMLGRISMQGATLLIIQDTENHVFGGFAPDNWSLSPNFTGNDSCYLFKLEPKIMTFSATGYNNHYQYLNLHQQTMPNGLLMGGQFNYPGLWLDCEYGTGKSSVSCTTFQNYSQLSGSENFTIKHCEVWGVGPLPETDENERGDSILDQDPAAKVILELAGRTLHSEGLRDKKRDKSGNFVN</sequence>
<dbReference type="Pfam" id="PF07534">
    <property type="entry name" value="TLD"/>
    <property type="match status" value="1"/>
</dbReference>
<protein>
    <recommendedName>
        <fullName evidence="9">MTOR-associated protein MEAK7</fullName>
    </recommendedName>
    <alternativeName>
        <fullName evidence="11">TBC/LysM-associated domain-containing protein 1</fullName>
    </alternativeName>
    <alternativeName>
        <fullName evidence="10">TLD domain-containing protein 1</fullName>
    </alternativeName>
</protein>
<evidence type="ECO:0000256" key="11">
    <source>
        <dbReference type="ARBA" id="ARBA00042134"/>
    </source>
</evidence>
<dbReference type="FunCoup" id="A0A6J0C8T5">
    <property type="interactions" value="627"/>
</dbReference>
<dbReference type="PROSITE" id="PS51886">
    <property type="entry name" value="TLDC"/>
    <property type="match status" value="1"/>
</dbReference>
<evidence type="ECO:0000313" key="13">
    <source>
        <dbReference type="Proteomes" id="UP000829291"/>
    </source>
</evidence>
<keyword evidence="6" id="KW-1133">Transmembrane helix</keyword>